<evidence type="ECO:0000256" key="3">
    <source>
        <dbReference type="PROSITE-ProRule" id="PRU01240"/>
    </source>
</evidence>
<keyword evidence="2" id="KW-0378">Hydrolase</keyword>
<dbReference type="AlphaFoldDB" id="A0A1J7J3E3"/>
<evidence type="ECO:0000256" key="2">
    <source>
        <dbReference type="ARBA" id="ARBA00022801"/>
    </source>
</evidence>
<feature type="domain" description="Peptidase S8/S53" evidence="4">
    <location>
        <begin position="2"/>
        <end position="167"/>
    </location>
</feature>
<dbReference type="Proteomes" id="UP000182658">
    <property type="component" value="Unassembled WGS sequence"/>
</dbReference>
<name>A0A1J7J3E3_9PEZI</name>
<dbReference type="SUPFAM" id="SSF52743">
    <property type="entry name" value="Subtilisin-like"/>
    <property type="match status" value="1"/>
</dbReference>
<proteinExistence type="inferred from homology"/>
<feature type="non-terminal residue" evidence="5">
    <location>
        <position position="170"/>
    </location>
</feature>
<comment type="similarity">
    <text evidence="1 3">Belongs to the peptidase S8 family.</text>
</comment>
<dbReference type="CDD" id="cd00306">
    <property type="entry name" value="Peptidases_S8_S53"/>
    <property type="match status" value="1"/>
</dbReference>
<dbReference type="PROSITE" id="PS00136">
    <property type="entry name" value="SUBTILASE_ASP"/>
    <property type="match status" value="1"/>
</dbReference>
<sequence length="170" mass="18738">QRVKVAILDSGFDQSHPKLKDFYEKDQIKAKSFIEGEPATTDVCGHGTHMVDLVLRAAPNAQIFMAKVFLSGQSTEMHRNQDLIAEAIRYATHTEHADIISMSWGYKQEIPVIAQSIREAFHHNVILIASASNSGSLTKESVAFPANLRQVICINSTDGYGNPSEFNPAP</sequence>
<dbReference type="PANTHER" id="PTHR43399">
    <property type="entry name" value="SUBTILISIN-RELATED"/>
    <property type="match status" value="1"/>
</dbReference>
<dbReference type="InParanoid" id="A0A1J7J3E3"/>
<dbReference type="GO" id="GO:0004252">
    <property type="term" value="F:serine-type endopeptidase activity"/>
    <property type="evidence" value="ECO:0007669"/>
    <property type="project" value="InterPro"/>
</dbReference>
<dbReference type="GO" id="GO:0006508">
    <property type="term" value="P:proteolysis"/>
    <property type="evidence" value="ECO:0007669"/>
    <property type="project" value="InterPro"/>
</dbReference>
<evidence type="ECO:0000259" key="4">
    <source>
        <dbReference type="Pfam" id="PF00082"/>
    </source>
</evidence>
<dbReference type="InterPro" id="IPR000209">
    <property type="entry name" value="Peptidase_S8/S53_dom"/>
</dbReference>
<dbReference type="PROSITE" id="PS51892">
    <property type="entry name" value="SUBTILASE"/>
    <property type="match status" value="1"/>
</dbReference>
<organism evidence="5 6">
    <name type="scientific">Coniochaeta ligniaria NRRL 30616</name>
    <dbReference type="NCBI Taxonomy" id="1408157"/>
    <lineage>
        <taxon>Eukaryota</taxon>
        <taxon>Fungi</taxon>
        <taxon>Dikarya</taxon>
        <taxon>Ascomycota</taxon>
        <taxon>Pezizomycotina</taxon>
        <taxon>Sordariomycetes</taxon>
        <taxon>Sordariomycetidae</taxon>
        <taxon>Coniochaetales</taxon>
        <taxon>Coniochaetaceae</taxon>
        <taxon>Coniochaeta</taxon>
    </lineage>
</organism>
<dbReference type="Pfam" id="PF00082">
    <property type="entry name" value="Peptidase_S8"/>
    <property type="match status" value="1"/>
</dbReference>
<dbReference type="InterPro" id="IPR051048">
    <property type="entry name" value="Peptidase_S8/S53_subtilisin"/>
</dbReference>
<dbReference type="STRING" id="1408157.A0A1J7J3E3"/>
<protein>
    <submittedName>
        <fullName evidence="5">Subtilisin-like protein</fullName>
    </submittedName>
</protein>
<dbReference type="PANTHER" id="PTHR43399:SF4">
    <property type="entry name" value="CELL WALL-ASSOCIATED PROTEASE"/>
    <property type="match status" value="1"/>
</dbReference>
<accession>A0A1J7J3E3</accession>
<dbReference type="OrthoDB" id="206201at2759"/>
<dbReference type="InterPro" id="IPR036852">
    <property type="entry name" value="Peptidase_S8/S53_dom_sf"/>
</dbReference>
<evidence type="ECO:0000256" key="1">
    <source>
        <dbReference type="ARBA" id="ARBA00011073"/>
    </source>
</evidence>
<feature type="non-terminal residue" evidence="5">
    <location>
        <position position="1"/>
    </location>
</feature>
<dbReference type="InterPro" id="IPR023827">
    <property type="entry name" value="Peptidase_S8_Asp-AS"/>
</dbReference>
<reference evidence="5 6" key="1">
    <citation type="submission" date="2016-10" db="EMBL/GenBank/DDBJ databases">
        <title>Draft genome sequence of Coniochaeta ligniaria NRRL30616, a lignocellulolytic fungus for bioabatement of inhibitors in plant biomass hydrolysates.</title>
        <authorList>
            <consortium name="DOE Joint Genome Institute"/>
            <person name="Jimenez D.J."/>
            <person name="Hector R.E."/>
            <person name="Riley R."/>
            <person name="Sun H."/>
            <person name="Grigoriev I.V."/>
            <person name="Van Elsas J.D."/>
            <person name="Nichols N.N."/>
        </authorList>
    </citation>
    <scope>NUCLEOTIDE SEQUENCE [LARGE SCALE GENOMIC DNA]</scope>
    <source>
        <strain evidence="5 6">NRRL 30616</strain>
    </source>
</reference>
<evidence type="ECO:0000313" key="6">
    <source>
        <dbReference type="Proteomes" id="UP000182658"/>
    </source>
</evidence>
<evidence type="ECO:0000313" key="5">
    <source>
        <dbReference type="EMBL" id="OIW34310.1"/>
    </source>
</evidence>
<comment type="caution">
    <text evidence="3">Lacks conserved residue(s) required for the propagation of feature annotation.</text>
</comment>
<keyword evidence="6" id="KW-1185">Reference proteome</keyword>
<dbReference type="EMBL" id="KV875093">
    <property type="protein sequence ID" value="OIW34310.1"/>
    <property type="molecule type" value="Genomic_DNA"/>
</dbReference>
<gene>
    <name evidence="5" type="ORF">CONLIGDRAFT_557202</name>
</gene>
<dbReference type="Gene3D" id="3.40.50.200">
    <property type="entry name" value="Peptidase S8/S53 domain"/>
    <property type="match status" value="1"/>
</dbReference>